<keyword evidence="2" id="KW-1185">Reference proteome</keyword>
<gene>
    <name evidence="1" type="ORF">DAPPUDRAFT_251633</name>
</gene>
<organism evidence="1 2">
    <name type="scientific">Daphnia pulex</name>
    <name type="common">Water flea</name>
    <dbReference type="NCBI Taxonomy" id="6669"/>
    <lineage>
        <taxon>Eukaryota</taxon>
        <taxon>Metazoa</taxon>
        <taxon>Ecdysozoa</taxon>
        <taxon>Arthropoda</taxon>
        <taxon>Crustacea</taxon>
        <taxon>Branchiopoda</taxon>
        <taxon>Diplostraca</taxon>
        <taxon>Cladocera</taxon>
        <taxon>Anomopoda</taxon>
        <taxon>Daphniidae</taxon>
        <taxon>Daphnia</taxon>
    </lineage>
</organism>
<reference evidence="1 2" key="1">
    <citation type="journal article" date="2011" name="Science">
        <title>The ecoresponsive genome of Daphnia pulex.</title>
        <authorList>
            <person name="Colbourne J.K."/>
            <person name="Pfrender M.E."/>
            <person name="Gilbert D."/>
            <person name="Thomas W.K."/>
            <person name="Tucker A."/>
            <person name="Oakley T.H."/>
            <person name="Tokishita S."/>
            <person name="Aerts A."/>
            <person name="Arnold G.J."/>
            <person name="Basu M.K."/>
            <person name="Bauer D.J."/>
            <person name="Caceres C.E."/>
            <person name="Carmel L."/>
            <person name="Casola C."/>
            <person name="Choi J.H."/>
            <person name="Detter J.C."/>
            <person name="Dong Q."/>
            <person name="Dusheyko S."/>
            <person name="Eads B.D."/>
            <person name="Frohlich T."/>
            <person name="Geiler-Samerotte K.A."/>
            <person name="Gerlach D."/>
            <person name="Hatcher P."/>
            <person name="Jogdeo S."/>
            <person name="Krijgsveld J."/>
            <person name="Kriventseva E.V."/>
            <person name="Kultz D."/>
            <person name="Laforsch C."/>
            <person name="Lindquist E."/>
            <person name="Lopez J."/>
            <person name="Manak J.R."/>
            <person name="Muller J."/>
            <person name="Pangilinan J."/>
            <person name="Patwardhan R.P."/>
            <person name="Pitluck S."/>
            <person name="Pritham E.J."/>
            <person name="Rechtsteiner A."/>
            <person name="Rho M."/>
            <person name="Rogozin I.B."/>
            <person name="Sakarya O."/>
            <person name="Salamov A."/>
            <person name="Schaack S."/>
            <person name="Shapiro H."/>
            <person name="Shiga Y."/>
            <person name="Skalitzky C."/>
            <person name="Smith Z."/>
            <person name="Souvorov A."/>
            <person name="Sung W."/>
            <person name="Tang Z."/>
            <person name="Tsuchiya D."/>
            <person name="Tu H."/>
            <person name="Vos H."/>
            <person name="Wang M."/>
            <person name="Wolf Y.I."/>
            <person name="Yamagata H."/>
            <person name="Yamada T."/>
            <person name="Ye Y."/>
            <person name="Shaw J.R."/>
            <person name="Andrews J."/>
            <person name="Crease T.J."/>
            <person name="Tang H."/>
            <person name="Lucas S.M."/>
            <person name="Robertson H.M."/>
            <person name="Bork P."/>
            <person name="Koonin E.V."/>
            <person name="Zdobnov E.M."/>
            <person name="Grigoriev I.V."/>
            <person name="Lynch M."/>
            <person name="Boore J.L."/>
        </authorList>
    </citation>
    <scope>NUCLEOTIDE SEQUENCE [LARGE SCALE GENOMIC DNA]</scope>
</reference>
<accession>E9H0T4</accession>
<dbReference type="HOGENOM" id="CLU_368914_0_0_1"/>
<dbReference type="PANTHER" id="PTHR33099">
    <property type="entry name" value="FE2OG DIOXYGENASE DOMAIN-CONTAINING PROTEIN"/>
    <property type="match status" value="1"/>
</dbReference>
<proteinExistence type="predicted"/>
<name>E9H0T4_DAPPU</name>
<dbReference type="InParanoid" id="E9H0T4"/>
<dbReference type="OrthoDB" id="5971311at2759"/>
<dbReference type="Proteomes" id="UP000000305">
    <property type="component" value="Unassembled WGS sequence"/>
</dbReference>
<sequence length="755" mass="85549">MISPDRIVQQLVPIISLAQHLLNFHCLEGAVLIGDCISSSLINFNKQQTQRLKQSEIQSYVEFIISLEENAKTSNPLRPKSFTTLFSKLEPSVQCYLVLEMEAQVSSRFKNLDSCNNMFQELYKALPLCDLRSPLIKGNVIVDLICCFFRINEELLQSLISKIFHVPANPGENQSRFSEKALEKVISSPLILELALSSEIGLSVVLTLVDKQLISLTSQLQKILRDEAQPPANVNKLYQKNETQLLLSLSSCLRIVVRVEKNSSISTAQRSSSISSLLSKLNAQQLTTVLNDILKSSSRHLKKPSSTATIIHQICVFLISRLNNENTTAVLSRSTILQSIKAVIEVNDESLSQTLFQQFCKKEEIGSWSKQNKSGLLRDIMSSPDVWGKLDSSSRQIFMDTCASLVNSWIVEISLSLNSLIESTATQINAPPKLLIEAIVDCVQLFFWGEKNRFDLEQKITAEAFQPLICKLNASQLLELVLQLFKLEFDARPNIKKFPICMDWYRSICRILFTVEFVSLVNLDVATRIVNCLLWLEDEESWKQFAQSVCRNFQSSRGNLFLQVFMKDLPIQRSLKAFAPAFAAFVHIVDHWTQHSVNWAQRTEKVKEPTFSWQQFNAVVPNYPEVQAFLRSPEQSMIYMKFNEIAEARRFADSLQAMGQSNNFSVSVTTSGSGKNIRCGIVKNRNHFERRAQNFFCRKAELIELVKLRNRLGQEIAQVEQLAAAISSTPITTDEVCVVPPPKRPKLDIPVIELE</sequence>
<evidence type="ECO:0000313" key="2">
    <source>
        <dbReference type="Proteomes" id="UP000000305"/>
    </source>
</evidence>
<dbReference type="PANTHER" id="PTHR33099:SF7">
    <property type="entry name" value="MYND-TYPE DOMAIN-CONTAINING PROTEIN"/>
    <property type="match status" value="1"/>
</dbReference>
<dbReference type="KEGG" id="dpx:DAPPUDRAFT_251633"/>
<dbReference type="PhylomeDB" id="E9H0T4"/>
<protein>
    <submittedName>
        <fullName evidence="1">Uncharacterized protein</fullName>
    </submittedName>
</protein>
<dbReference type="AlphaFoldDB" id="E9H0T4"/>
<evidence type="ECO:0000313" key="1">
    <source>
        <dbReference type="EMBL" id="EFX74647.1"/>
    </source>
</evidence>
<dbReference type="EMBL" id="GL732582">
    <property type="protein sequence ID" value="EFX74647.1"/>
    <property type="molecule type" value="Genomic_DNA"/>
</dbReference>